<name>A0A6P7FCC6_DIAVI</name>
<comment type="function">
    <text evidence="3">May play a role in muscle cell metabolism.</text>
</comment>
<accession>A0A6P7FCC6</accession>
<proteinExistence type="predicted"/>
<dbReference type="InterPro" id="IPR036400">
    <property type="entry name" value="Cyt_B5-like_heme/steroid_sf"/>
</dbReference>
<keyword evidence="2" id="KW-0479">Metal-binding</keyword>
<feature type="transmembrane region" description="Helical" evidence="5">
    <location>
        <begin position="300"/>
        <end position="319"/>
    </location>
</feature>
<dbReference type="AlphaFoldDB" id="A0A6P7FCC6"/>
<evidence type="ECO:0000256" key="2">
    <source>
        <dbReference type="ARBA" id="ARBA00022723"/>
    </source>
</evidence>
<dbReference type="Gene3D" id="3.10.120.10">
    <property type="entry name" value="Cytochrome b5-like heme/steroid binding domain"/>
    <property type="match status" value="1"/>
</dbReference>
<evidence type="ECO:0000256" key="5">
    <source>
        <dbReference type="SAM" id="Phobius"/>
    </source>
</evidence>
<keyword evidence="1" id="KW-0408">Iron</keyword>
<keyword evidence="5" id="KW-1133">Transmembrane helix</keyword>
<dbReference type="InParanoid" id="A0A6P7FCC6"/>
<evidence type="ECO:0000256" key="4">
    <source>
        <dbReference type="ARBA" id="ARBA00073492"/>
    </source>
</evidence>
<sequence>MDIVNGIASLIRPAFSLVMSMTEHSGEFIPKSSLGIKVSSTRLKRPMFLTSHAWMDERRQTDGAEGFWRIHDGLYDFTTFINQHPGGSDWLKLTKGTDISEAFETHHISEIPEKMIEKYFVKKAATKRNVPFTFKDDGFYRVLKRESRKKLKDIPRSGYLISDFYSDLLLVGTLLFSSLAVRYSSFLFITVAGVMLSLLTVAAHNYIHRRDNFRMYYFQFSMFSVRDWRISHVLSHHLYTNTIIDLEISQTEPILSFLPVKKVIGGYISVLLSPVIWCMTFPGYYLRRLLLSPLCNYESVAFTDLTYLILPAFMALTGGSTTTQTLIIYALIMVMGSFVFTLIGLHAAHHHPDVFHDGDTPRAVENYDWGLSQLDAVMERKEIKGSDFLVLVSFGDHCMHHMFPTLDHSVLKHLYPTFEKVLKQFNENVRIVSQADAFYGGFQQLMKVEPNPLPPDLHKNKMFL</sequence>
<evidence type="ECO:0000259" key="6">
    <source>
        <dbReference type="PROSITE" id="PS50255"/>
    </source>
</evidence>
<dbReference type="GO" id="GO:0046872">
    <property type="term" value="F:metal ion binding"/>
    <property type="evidence" value="ECO:0007669"/>
    <property type="project" value="UniProtKB-KW"/>
</dbReference>
<feature type="transmembrane region" description="Helical" evidence="5">
    <location>
        <begin position="186"/>
        <end position="207"/>
    </location>
</feature>
<keyword evidence="5" id="KW-0472">Membrane</keyword>
<dbReference type="InterPro" id="IPR001199">
    <property type="entry name" value="Cyt_B5-like_heme/steroid-bd"/>
</dbReference>
<reference evidence="7" key="1">
    <citation type="submission" date="2025-08" db="UniProtKB">
        <authorList>
            <consortium name="RefSeq"/>
        </authorList>
    </citation>
    <scope>IDENTIFICATION</scope>
    <source>
        <tissue evidence="7">Whole insect</tissue>
    </source>
</reference>
<dbReference type="RefSeq" id="XP_028133619.1">
    <property type="nucleotide sequence ID" value="XM_028277818.1"/>
</dbReference>
<dbReference type="SUPFAM" id="SSF55856">
    <property type="entry name" value="Cytochrome b5-like heme/steroid binding domain"/>
    <property type="match status" value="1"/>
</dbReference>
<evidence type="ECO:0000256" key="3">
    <source>
        <dbReference type="ARBA" id="ARBA00055674"/>
    </source>
</evidence>
<dbReference type="CDD" id="cd01060">
    <property type="entry name" value="Membrane-FADS-like"/>
    <property type="match status" value="1"/>
</dbReference>
<feature type="transmembrane region" description="Helical" evidence="5">
    <location>
        <begin position="326"/>
        <end position="348"/>
    </location>
</feature>
<evidence type="ECO:0000313" key="7">
    <source>
        <dbReference type="RefSeq" id="XP_028133619.1"/>
    </source>
</evidence>
<dbReference type="PANTHER" id="PTHR16740:SF1">
    <property type="entry name" value="CYTOCHROME B5-RELATED PROTEIN-RELATED"/>
    <property type="match status" value="1"/>
</dbReference>
<dbReference type="PROSITE" id="PS50255">
    <property type="entry name" value="CYTOCHROME_B5_2"/>
    <property type="match status" value="1"/>
</dbReference>
<feature type="transmembrane region" description="Helical" evidence="5">
    <location>
        <begin position="158"/>
        <end position="180"/>
    </location>
</feature>
<gene>
    <name evidence="7" type="primary">LOC114328855</name>
</gene>
<keyword evidence="1" id="KW-0349">Heme</keyword>
<feature type="transmembrane region" description="Helical" evidence="5">
    <location>
        <begin position="264"/>
        <end position="285"/>
    </location>
</feature>
<protein>
    <recommendedName>
        <fullName evidence="4">Cytochrome b5-related protein</fullName>
    </recommendedName>
</protein>
<feature type="domain" description="Cytochrome b5 heme-binding" evidence="6">
    <location>
        <begin position="49"/>
        <end position="125"/>
    </location>
</feature>
<dbReference type="GO" id="GO:0006629">
    <property type="term" value="P:lipid metabolic process"/>
    <property type="evidence" value="ECO:0007669"/>
    <property type="project" value="InterPro"/>
</dbReference>
<dbReference type="Pfam" id="PF00487">
    <property type="entry name" value="FA_desaturase"/>
    <property type="match status" value="1"/>
</dbReference>
<dbReference type="PANTHER" id="PTHR16740">
    <property type="entry name" value="CYTOCHROME B5-RELATED PROTEIN-RELATED"/>
    <property type="match status" value="1"/>
</dbReference>
<keyword evidence="5" id="KW-0812">Transmembrane</keyword>
<dbReference type="FunCoup" id="A0A6P7FCC6">
    <property type="interactions" value="590"/>
</dbReference>
<dbReference type="InterPro" id="IPR053100">
    <property type="entry name" value="Cytochrome_b5-related"/>
</dbReference>
<organism evidence="7">
    <name type="scientific">Diabrotica virgifera virgifera</name>
    <name type="common">western corn rootworm</name>
    <dbReference type="NCBI Taxonomy" id="50390"/>
    <lineage>
        <taxon>Eukaryota</taxon>
        <taxon>Metazoa</taxon>
        <taxon>Ecdysozoa</taxon>
        <taxon>Arthropoda</taxon>
        <taxon>Hexapoda</taxon>
        <taxon>Insecta</taxon>
        <taxon>Pterygota</taxon>
        <taxon>Neoptera</taxon>
        <taxon>Endopterygota</taxon>
        <taxon>Coleoptera</taxon>
        <taxon>Polyphaga</taxon>
        <taxon>Cucujiformia</taxon>
        <taxon>Chrysomeloidea</taxon>
        <taxon>Chrysomelidae</taxon>
        <taxon>Galerucinae</taxon>
        <taxon>Diabroticina</taxon>
        <taxon>Diabroticites</taxon>
        <taxon>Diabrotica</taxon>
    </lineage>
</organism>
<dbReference type="FunFam" id="3.10.120.10:FF:000020">
    <property type="entry name" value="Cytochrome b5-related protein"/>
    <property type="match status" value="1"/>
</dbReference>
<dbReference type="SMART" id="SM01117">
    <property type="entry name" value="Cyt-b5"/>
    <property type="match status" value="1"/>
</dbReference>
<evidence type="ECO:0000256" key="1">
    <source>
        <dbReference type="ARBA" id="ARBA00022617"/>
    </source>
</evidence>
<dbReference type="Pfam" id="PF00173">
    <property type="entry name" value="Cyt-b5"/>
    <property type="match status" value="1"/>
</dbReference>
<dbReference type="InterPro" id="IPR005804">
    <property type="entry name" value="FA_desaturase_dom"/>
</dbReference>